<accession>A0A7I8K6I2</accession>
<gene>
    <name evidence="1" type="ORF">SI8410_03003927</name>
</gene>
<dbReference type="EMBL" id="LR746266">
    <property type="protein sequence ID" value="CAA7393129.1"/>
    <property type="molecule type" value="Genomic_DNA"/>
</dbReference>
<evidence type="ECO:0000313" key="2">
    <source>
        <dbReference type="Proteomes" id="UP000663760"/>
    </source>
</evidence>
<proteinExistence type="predicted"/>
<dbReference type="Proteomes" id="UP000663760">
    <property type="component" value="Chromosome 3"/>
</dbReference>
<dbReference type="AlphaFoldDB" id="A0A7I8K6I2"/>
<name>A0A7I8K6I2_SPIIN</name>
<organism evidence="1 2">
    <name type="scientific">Spirodela intermedia</name>
    <name type="common">Intermediate duckweed</name>
    <dbReference type="NCBI Taxonomy" id="51605"/>
    <lineage>
        <taxon>Eukaryota</taxon>
        <taxon>Viridiplantae</taxon>
        <taxon>Streptophyta</taxon>
        <taxon>Embryophyta</taxon>
        <taxon>Tracheophyta</taxon>
        <taxon>Spermatophyta</taxon>
        <taxon>Magnoliopsida</taxon>
        <taxon>Liliopsida</taxon>
        <taxon>Araceae</taxon>
        <taxon>Lemnoideae</taxon>
        <taxon>Spirodela</taxon>
    </lineage>
</organism>
<protein>
    <submittedName>
        <fullName evidence="1">Uncharacterized protein</fullName>
    </submittedName>
</protein>
<sequence length="152" mass="16920">MKGSSRWTNKRRARAKRRKTVKNCFVFRFSTIFGFRKKDAAQTISGRWVLPDALVGEAVRAFHAAPENGVGVSSACTVTPVEHAVHRPVQPGPSYVFSWLASDDMGKKTSITATAAAVATRRWDLGAMWEREEVYSCRIPGFVSHEIIPSRP</sequence>
<keyword evidence="2" id="KW-1185">Reference proteome</keyword>
<evidence type="ECO:0000313" key="1">
    <source>
        <dbReference type="EMBL" id="CAA7393129.1"/>
    </source>
</evidence>
<reference evidence="1" key="1">
    <citation type="submission" date="2020-02" db="EMBL/GenBank/DDBJ databases">
        <authorList>
            <person name="Scholz U."/>
            <person name="Mascher M."/>
            <person name="Fiebig A."/>
        </authorList>
    </citation>
    <scope>NUCLEOTIDE SEQUENCE</scope>
</reference>